<accession>A0A2H3D4F3</accession>
<reference evidence="2" key="1">
    <citation type="journal article" date="2017" name="Nat. Ecol. Evol.">
        <title>Genome expansion and lineage-specific genetic innovations in the forest pathogenic fungi Armillaria.</title>
        <authorList>
            <person name="Sipos G."/>
            <person name="Prasanna A.N."/>
            <person name="Walter M.C."/>
            <person name="O'Connor E."/>
            <person name="Balint B."/>
            <person name="Krizsan K."/>
            <person name="Kiss B."/>
            <person name="Hess J."/>
            <person name="Varga T."/>
            <person name="Slot J."/>
            <person name="Riley R."/>
            <person name="Boka B."/>
            <person name="Rigling D."/>
            <person name="Barry K."/>
            <person name="Lee J."/>
            <person name="Mihaltcheva S."/>
            <person name="LaButti K."/>
            <person name="Lipzen A."/>
            <person name="Waldron R."/>
            <person name="Moloney N.M."/>
            <person name="Sperisen C."/>
            <person name="Kredics L."/>
            <person name="Vagvoelgyi C."/>
            <person name="Patrignani A."/>
            <person name="Fitzpatrick D."/>
            <person name="Nagy I."/>
            <person name="Doyle S."/>
            <person name="Anderson J.B."/>
            <person name="Grigoriev I.V."/>
            <person name="Gueldener U."/>
            <person name="Muensterkoetter M."/>
            <person name="Nagy L.G."/>
        </authorList>
    </citation>
    <scope>NUCLEOTIDE SEQUENCE [LARGE SCALE GENOMIC DNA]</scope>
    <source>
        <strain evidence="2">Ar21-2</strain>
    </source>
</reference>
<dbReference type="InParanoid" id="A0A2H3D4F3"/>
<protein>
    <recommendedName>
        <fullName evidence="3">F-box domain-containing protein</fullName>
    </recommendedName>
</protein>
<sequence>MEPAGKLVNAGSAISADADKDIVSTPVTAVNKASSKMFEINFIFPLHITHLATCIRNVSDIEAYRSLVECHLVLHAIPGHDISTPHPIYLPNVRHLLVSSSDLLSCLCLPSLKDLTISNGPSSQYDMNVVVLTMNEFVYRCRCSITHLGIHNLVSHSGVFIKECLVLMDSLVSLEIELWDAEVEVPFGALASIGFLPNLQHLSLRIPWTGPSLLDPPTAMINSRSQYLHSIRISCVRVDDAERVNERLAPLWPPGLPMVVLAERGSKYDVIGCFGKFEST</sequence>
<gene>
    <name evidence="1" type="ORF">ARMGADRAFT_1167019</name>
</gene>
<evidence type="ECO:0000313" key="2">
    <source>
        <dbReference type="Proteomes" id="UP000217790"/>
    </source>
</evidence>
<proteinExistence type="predicted"/>
<organism evidence="1 2">
    <name type="scientific">Armillaria gallica</name>
    <name type="common">Bulbous honey fungus</name>
    <name type="synonym">Armillaria bulbosa</name>
    <dbReference type="NCBI Taxonomy" id="47427"/>
    <lineage>
        <taxon>Eukaryota</taxon>
        <taxon>Fungi</taxon>
        <taxon>Dikarya</taxon>
        <taxon>Basidiomycota</taxon>
        <taxon>Agaricomycotina</taxon>
        <taxon>Agaricomycetes</taxon>
        <taxon>Agaricomycetidae</taxon>
        <taxon>Agaricales</taxon>
        <taxon>Marasmiineae</taxon>
        <taxon>Physalacriaceae</taxon>
        <taxon>Armillaria</taxon>
    </lineage>
</organism>
<evidence type="ECO:0000313" key="1">
    <source>
        <dbReference type="EMBL" id="PBK90141.1"/>
    </source>
</evidence>
<keyword evidence="2" id="KW-1185">Reference proteome</keyword>
<dbReference type="EMBL" id="KZ293666">
    <property type="protein sequence ID" value="PBK90141.1"/>
    <property type="molecule type" value="Genomic_DNA"/>
</dbReference>
<name>A0A2H3D4F3_ARMGA</name>
<dbReference type="Proteomes" id="UP000217790">
    <property type="component" value="Unassembled WGS sequence"/>
</dbReference>
<evidence type="ECO:0008006" key="3">
    <source>
        <dbReference type="Google" id="ProtNLM"/>
    </source>
</evidence>
<dbReference type="AlphaFoldDB" id="A0A2H3D4F3"/>
<dbReference type="OrthoDB" id="10459732at2759"/>